<organism evidence="8 9">
    <name type="scientific">Saxophila tyrrhenica</name>
    <dbReference type="NCBI Taxonomy" id="1690608"/>
    <lineage>
        <taxon>Eukaryota</taxon>
        <taxon>Fungi</taxon>
        <taxon>Dikarya</taxon>
        <taxon>Ascomycota</taxon>
        <taxon>Pezizomycotina</taxon>
        <taxon>Dothideomycetes</taxon>
        <taxon>Dothideomycetidae</taxon>
        <taxon>Mycosphaerellales</taxon>
        <taxon>Extremaceae</taxon>
        <taxon>Saxophila</taxon>
    </lineage>
</organism>
<evidence type="ECO:0000256" key="4">
    <source>
        <dbReference type="ARBA" id="ARBA00023098"/>
    </source>
</evidence>
<feature type="region of interest" description="Disordered" evidence="6">
    <location>
        <begin position="683"/>
        <end position="755"/>
    </location>
</feature>
<evidence type="ECO:0000256" key="6">
    <source>
        <dbReference type="SAM" id="MobiDB-lite"/>
    </source>
</evidence>
<feature type="region of interest" description="Disordered" evidence="6">
    <location>
        <begin position="788"/>
        <end position="812"/>
    </location>
</feature>
<feature type="domain" description="PLD phosphodiesterase" evidence="7">
    <location>
        <begin position="222"/>
        <end position="249"/>
    </location>
</feature>
<dbReference type="GO" id="GO:0006654">
    <property type="term" value="P:phosphatidic acid biosynthetic process"/>
    <property type="evidence" value="ECO:0007669"/>
    <property type="project" value="InterPro"/>
</dbReference>
<dbReference type="RefSeq" id="XP_064664479.1">
    <property type="nucleotide sequence ID" value="XM_064798245.1"/>
</dbReference>
<dbReference type="AlphaFoldDB" id="A0AAV9PP98"/>
<dbReference type="PIRSF" id="PIRSF009376">
    <property type="entry name" value="Phospholipase_D_euk"/>
    <property type="match status" value="1"/>
</dbReference>
<feature type="compositionally biased region" description="Basic and acidic residues" evidence="6">
    <location>
        <begin position="690"/>
        <end position="705"/>
    </location>
</feature>
<gene>
    <name evidence="8" type="ORF">LTR77_000981</name>
</gene>
<evidence type="ECO:0000256" key="5">
    <source>
        <dbReference type="PIRNR" id="PIRNR009376"/>
    </source>
</evidence>
<dbReference type="GO" id="GO:0009395">
    <property type="term" value="P:phospholipid catabolic process"/>
    <property type="evidence" value="ECO:0007669"/>
    <property type="project" value="TreeGrafter"/>
</dbReference>
<protein>
    <recommendedName>
        <fullName evidence="5">Phospholipase</fullName>
        <ecNumber evidence="5">3.1.4.4</ecNumber>
    </recommendedName>
</protein>
<accession>A0AAV9PP98</accession>
<reference evidence="8 9" key="1">
    <citation type="submission" date="2023-08" db="EMBL/GenBank/DDBJ databases">
        <title>Black Yeasts Isolated from many extreme environments.</title>
        <authorList>
            <person name="Coleine C."/>
            <person name="Stajich J.E."/>
            <person name="Selbmann L."/>
        </authorList>
    </citation>
    <scope>NUCLEOTIDE SEQUENCE [LARGE SCALE GENOMIC DNA]</scope>
    <source>
        <strain evidence="8 9">CCFEE 5935</strain>
    </source>
</reference>
<evidence type="ECO:0000256" key="2">
    <source>
        <dbReference type="ARBA" id="ARBA00022801"/>
    </source>
</evidence>
<keyword evidence="4" id="KW-0443">Lipid metabolism</keyword>
<proteinExistence type="inferred from homology"/>
<evidence type="ECO:0000313" key="8">
    <source>
        <dbReference type="EMBL" id="KAK5175841.1"/>
    </source>
</evidence>
<dbReference type="GeneID" id="89922330"/>
<feature type="domain" description="PLD phosphodiesterase" evidence="7">
    <location>
        <begin position="823"/>
        <end position="850"/>
    </location>
</feature>
<dbReference type="InterPro" id="IPR015679">
    <property type="entry name" value="PLipase_D_fam"/>
</dbReference>
<feature type="compositionally biased region" description="Acidic residues" evidence="6">
    <location>
        <begin position="729"/>
        <end position="742"/>
    </location>
</feature>
<dbReference type="EMBL" id="JAVRRT010000001">
    <property type="protein sequence ID" value="KAK5175841.1"/>
    <property type="molecule type" value="Genomic_DNA"/>
</dbReference>
<feature type="compositionally biased region" description="Basic and acidic residues" evidence="6">
    <location>
        <begin position="449"/>
        <end position="466"/>
    </location>
</feature>
<name>A0AAV9PP98_9PEZI</name>
<dbReference type="EC" id="3.1.4.4" evidence="5"/>
<feature type="region of interest" description="Disordered" evidence="6">
    <location>
        <begin position="1"/>
        <end position="32"/>
    </location>
</feature>
<evidence type="ECO:0000256" key="3">
    <source>
        <dbReference type="ARBA" id="ARBA00022963"/>
    </source>
</evidence>
<evidence type="ECO:0000313" key="9">
    <source>
        <dbReference type="Proteomes" id="UP001337655"/>
    </source>
</evidence>
<feature type="compositionally biased region" description="Basic and acidic residues" evidence="6">
    <location>
        <begin position="8"/>
        <end position="32"/>
    </location>
</feature>
<evidence type="ECO:0000259" key="7">
    <source>
        <dbReference type="PROSITE" id="PS50035"/>
    </source>
</evidence>
<comment type="catalytic activity">
    <reaction evidence="5">
        <text>a 1,2-diacyl-sn-glycero-3-phosphocholine + H2O = a 1,2-diacyl-sn-glycero-3-phosphate + choline + H(+)</text>
        <dbReference type="Rhea" id="RHEA:14445"/>
        <dbReference type="ChEBI" id="CHEBI:15354"/>
        <dbReference type="ChEBI" id="CHEBI:15377"/>
        <dbReference type="ChEBI" id="CHEBI:15378"/>
        <dbReference type="ChEBI" id="CHEBI:57643"/>
        <dbReference type="ChEBI" id="CHEBI:58608"/>
        <dbReference type="EC" id="3.1.4.4"/>
    </reaction>
</comment>
<dbReference type="GO" id="GO:0035556">
    <property type="term" value="P:intracellular signal transduction"/>
    <property type="evidence" value="ECO:0007669"/>
    <property type="project" value="InterPro"/>
</dbReference>
<comment type="similarity">
    <text evidence="5">Belongs to the phospholipase D family.</text>
</comment>
<dbReference type="PANTHER" id="PTHR18896">
    <property type="entry name" value="PHOSPHOLIPASE D"/>
    <property type="match status" value="1"/>
</dbReference>
<dbReference type="Proteomes" id="UP001337655">
    <property type="component" value="Unassembled WGS sequence"/>
</dbReference>
<keyword evidence="3 5" id="KW-0442">Lipid degradation</keyword>
<dbReference type="SMART" id="SM00155">
    <property type="entry name" value="PLDc"/>
    <property type="match status" value="2"/>
</dbReference>
<dbReference type="InterPro" id="IPR016555">
    <property type="entry name" value="PLipase_D_euk"/>
</dbReference>
<dbReference type="CDD" id="cd09141">
    <property type="entry name" value="PLDc_vPLD1_2_yPLD_like_2"/>
    <property type="match status" value="1"/>
</dbReference>
<keyword evidence="9" id="KW-1185">Reference proteome</keyword>
<dbReference type="CDD" id="cd09138">
    <property type="entry name" value="PLDc_vPLD1_2_yPLD_like_1"/>
    <property type="match status" value="1"/>
</dbReference>
<keyword evidence="2 5" id="KW-0378">Hydrolase</keyword>
<feature type="compositionally biased region" description="Basic and acidic residues" evidence="6">
    <location>
        <begin position="431"/>
        <end position="442"/>
    </location>
</feature>
<dbReference type="Pfam" id="PF00614">
    <property type="entry name" value="PLDc"/>
    <property type="match status" value="1"/>
</dbReference>
<dbReference type="Gene3D" id="3.30.870.10">
    <property type="entry name" value="Endonuclease Chain A"/>
    <property type="match status" value="3"/>
</dbReference>
<keyword evidence="1" id="KW-0677">Repeat</keyword>
<comment type="caution">
    <text evidence="8">The sequence shown here is derived from an EMBL/GenBank/DDBJ whole genome shotgun (WGS) entry which is preliminary data.</text>
</comment>
<feature type="region of interest" description="Disordered" evidence="6">
    <location>
        <begin position="431"/>
        <end position="487"/>
    </location>
</feature>
<dbReference type="SUPFAM" id="SSF56024">
    <property type="entry name" value="Phospholipase D/nuclease"/>
    <property type="match status" value="2"/>
</dbReference>
<dbReference type="PANTHER" id="PTHR18896:SF128">
    <property type="entry name" value="PHOSPHOLIPASE"/>
    <property type="match status" value="1"/>
</dbReference>
<dbReference type="GO" id="GO:0004630">
    <property type="term" value="F:phospholipase D activity"/>
    <property type="evidence" value="ECO:0007669"/>
    <property type="project" value="UniProtKB-UniRule"/>
</dbReference>
<dbReference type="InterPro" id="IPR001736">
    <property type="entry name" value="PLipase_D/transphosphatidylase"/>
</dbReference>
<sequence length="1037" mass="118098">MVGKTHHVKAEDQQASSSEHRSATDRARHPFTGLRERLKETHLYDVKVGAIHLKHRLGKFENLVNTNHRHDEEHEQKTDKKRTLIAEGHRFQSFAPERDGNRIKWYVDGRDYFHAVSVALERAQETLYIADWWISPELFLRRPPHLNQQWRLDYTLKRAAERGVKIYVIVYKEVKQALTCNSQHTKHALEALCPEGSPGFGNITVMRHPDHNFLENAGDMTFYWAHHEKFIVADYNLAFIGGLDLCFGRWDSKCHPLADAHPGGVQNEVFPGQDFNNNRIMDFQTVEDWKTNELSKTEYGRMPWHDVSMGVIGPCIYDIAEHFVLRWNFCKRDKYKRDEQYDWLTMTGRTGEQEDIIGVQRPKHPVGDYINHPLSSLEHKRGNPFQARLYHQEGQADAGAEDDEFHDAPEELDEHGYTEDQHRQPAAWFEDHLHRPKPKTDKTLPQLPEEAKKRDPEHSEPQKQENPHMTGNDPANEGTVTASGGVHEKSKAHYSTVAGFGVSGGHGTVRGQVVRSSADWSSGILTESSIQNAYCEVIRGAQHYVYIENQFFITATGDKQSPIHNLIGKAIVDACVNADTQGRKFRVIIVIPSIPGFAGDLRSDAAAGTRAIMDYQYKSICRGEHSIFGRIKAAGVDPAKYVFIFNLRSYDRINNTPALKKQAEQSGVSYQELQRAQAEEIMGENIHGAPGEKPKKSKQKGEGRKSARKGQPTTPKSLMKRTAEKEAYESSESESDLDDEPTADQGVRNAAERKRRFEERARDVGLANEGKDDHVKSVDTIAKDALLSGTKPSEENYAGRAPGVGEGDEEELREQEKENFIQEELYIHAKLLIVDDRTVICGSSNINDRSQLGFHDSELSIVMEDAHSLPTKMDGKDYLAGHHAASLRRILWREHLGLIPPQEIDAEHDVNAQPPDDGDNDFFANDEHDAFVADPMNDELWKMWTERATTNTGVFRHLFHADPDDNIKTYEDYDHFMPQKSHKAGHLFDPYQPVDNVRKELDRIKGHLVWMPLKFLQDAEMAERGFQVNSWTESVYT</sequence>
<evidence type="ECO:0000256" key="1">
    <source>
        <dbReference type="ARBA" id="ARBA00022737"/>
    </source>
</evidence>
<dbReference type="PROSITE" id="PS50035">
    <property type="entry name" value="PLD"/>
    <property type="match status" value="2"/>
</dbReference>